<dbReference type="InterPro" id="IPR039678">
    <property type="entry name" value="CTNNBL1"/>
</dbReference>
<comment type="caution">
    <text evidence="8">The sequence shown here is derived from an EMBL/GenBank/DDBJ whole genome shotgun (WGS) entry which is preliminary data.</text>
</comment>
<evidence type="ECO:0000256" key="6">
    <source>
        <dbReference type="SAM" id="MobiDB-lite"/>
    </source>
</evidence>
<dbReference type="InterPro" id="IPR011989">
    <property type="entry name" value="ARM-like"/>
</dbReference>
<reference evidence="8" key="1">
    <citation type="journal article" date="2017" name="Gigascience">
        <title>The genome draft of coconut (Cocos nucifera).</title>
        <authorList>
            <person name="Xiao Y."/>
            <person name="Xu P."/>
            <person name="Fan H."/>
            <person name="Baudouin L."/>
            <person name="Xia W."/>
            <person name="Bocs S."/>
            <person name="Xu J."/>
            <person name="Li Q."/>
            <person name="Guo A."/>
            <person name="Zhou L."/>
            <person name="Li J."/>
            <person name="Wu Y."/>
            <person name="Ma Z."/>
            <person name="Armero A."/>
            <person name="Issali A.E."/>
            <person name="Liu N."/>
            <person name="Peng M."/>
            <person name="Yang Y."/>
        </authorList>
    </citation>
    <scope>NUCLEOTIDE SEQUENCE</scope>
    <source>
        <tissue evidence="8">Spear leaf of Hainan Tall coconut</tissue>
    </source>
</reference>
<evidence type="ECO:0000256" key="5">
    <source>
        <dbReference type="ARBA" id="ARBA00023242"/>
    </source>
</evidence>
<keyword evidence="5" id="KW-0539">Nucleus</keyword>
<feature type="compositionally biased region" description="Basic residues" evidence="6">
    <location>
        <begin position="118"/>
        <end position="129"/>
    </location>
</feature>
<dbReference type="SMART" id="SM01156">
    <property type="entry name" value="DUF1716"/>
    <property type="match status" value="1"/>
</dbReference>
<dbReference type="InterPro" id="IPR013180">
    <property type="entry name" value="CTNNBL1_N"/>
</dbReference>
<dbReference type="OrthoDB" id="1898821at2759"/>
<dbReference type="EMBL" id="CM017880">
    <property type="protein sequence ID" value="KAG1361132.1"/>
    <property type="molecule type" value="Genomic_DNA"/>
</dbReference>
<accession>A0A8K0IJT2</accession>
<keyword evidence="3" id="KW-0677">Repeat</keyword>
<dbReference type="PANTHER" id="PTHR14978">
    <property type="entry name" value="BETA-CATENIN-LIKE PROTEIN 1 NUCLEAR ASSOCIATED PROTEIN"/>
    <property type="match status" value="1"/>
</dbReference>
<name>A0A8K0IJT2_COCNU</name>
<comment type="subcellular location">
    <subcellularLocation>
        <location evidence="1">Nucleus</location>
    </subcellularLocation>
</comment>
<sequence>MAVVKSTSPSWRWWRSRRMAGGDARPLRPQEAGALFERRRCDKLKARIKYPDEPEKLADSEIECLKILAGSPELYQDLVALNIVPYIVGLLGHDNIDVSVDVVSLPWTSLARGRPRGRRRARLLPRRRPRGEYCPRAPTPEPRPPAEADREEDAAIHNTFATIENMTEVKPAVAELVYERIN</sequence>
<reference evidence="8" key="2">
    <citation type="submission" date="2019-07" db="EMBL/GenBank/DDBJ databases">
        <authorList>
            <person name="Yang Y."/>
            <person name="Bocs S."/>
            <person name="Baudouin L."/>
        </authorList>
    </citation>
    <scope>NUCLEOTIDE SEQUENCE</scope>
    <source>
        <tissue evidence="8">Spear leaf of Hainan Tall coconut</tissue>
    </source>
</reference>
<gene>
    <name evidence="8" type="ORF">COCNU_09G005950</name>
</gene>
<keyword evidence="9" id="KW-1185">Reference proteome</keyword>
<evidence type="ECO:0000313" key="8">
    <source>
        <dbReference type="EMBL" id="KAG1361132.1"/>
    </source>
</evidence>
<organism evidence="8 9">
    <name type="scientific">Cocos nucifera</name>
    <name type="common">Coconut palm</name>
    <dbReference type="NCBI Taxonomy" id="13894"/>
    <lineage>
        <taxon>Eukaryota</taxon>
        <taxon>Viridiplantae</taxon>
        <taxon>Streptophyta</taxon>
        <taxon>Embryophyta</taxon>
        <taxon>Tracheophyta</taxon>
        <taxon>Spermatophyta</taxon>
        <taxon>Magnoliopsida</taxon>
        <taxon>Liliopsida</taxon>
        <taxon>Arecaceae</taxon>
        <taxon>Arecoideae</taxon>
        <taxon>Cocoseae</taxon>
        <taxon>Attaleinae</taxon>
        <taxon>Cocos</taxon>
    </lineage>
</organism>
<protein>
    <submittedName>
        <fullName evidence="8">Putative Beta-catenin-like protein 1</fullName>
    </submittedName>
</protein>
<keyword evidence="2" id="KW-0597">Phosphoprotein</keyword>
<evidence type="ECO:0000256" key="3">
    <source>
        <dbReference type="ARBA" id="ARBA00022737"/>
    </source>
</evidence>
<evidence type="ECO:0000256" key="4">
    <source>
        <dbReference type="ARBA" id="ARBA00023054"/>
    </source>
</evidence>
<dbReference type="Pfam" id="PF08216">
    <property type="entry name" value="CTNNBL"/>
    <property type="match status" value="1"/>
</dbReference>
<evidence type="ECO:0000256" key="1">
    <source>
        <dbReference type="ARBA" id="ARBA00004123"/>
    </source>
</evidence>
<dbReference type="Gene3D" id="1.25.10.10">
    <property type="entry name" value="Leucine-rich Repeat Variant"/>
    <property type="match status" value="1"/>
</dbReference>
<evidence type="ECO:0000313" key="9">
    <source>
        <dbReference type="Proteomes" id="UP000797356"/>
    </source>
</evidence>
<dbReference type="AlphaFoldDB" id="A0A8K0IJT2"/>
<proteinExistence type="predicted"/>
<evidence type="ECO:0000259" key="7">
    <source>
        <dbReference type="SMART" id="SM01156"/>
    </source>
</evidence>
<keyword evidence="4" id="KW-0175">Coiled coil</keyword>
<dbReference type="Proteomes" id="UP000797356">
    <property type="component" value="Chromosome 9"/>
</dbReference>
<dbReference type="PANTHER" id="PTHR14978:SF0">
    <property type="entry name" value="BETA-CATENIN-LIKE PROTEIN 1"/>
    <property type="match status" value="1"/>
</dbReference>
<feature type="region of interest" description="Disordered" evidence="6">
    <location>
        <begin position="118"/>
        <end position="153"/>
    </location>
</feature>
<feature type="domain" description="Beta-catenin-like protein 1 N-terminal" evidence="7">
    <location>
        <begin position="22"/>
        <end position="103"/>
    </location>
</feature>
<evidence type="ECO:0000256" key="2">
    <source>
        <dbReference type="ARBA" id="ARBA00022553"/>
    </source>
</evidence>
<dbReference type="GO" id="GO:0005681">
    <property type="term" value="C:spliceosomal complex"/>
    <property type="evidence" value="ECO:0007669"/>
    <property type="project" value="TreeGrafter"/>
</dbReference>